<accession>A0A2K3KNM8</accession>
<protein>
    <submittedName>
        <fullName evidence="1">Uncharacterized protein</fullName>
    </submittedName>
</protein>
<gene>
    <name evidence="1" type="ORF">L195_g063733</name>
</gene>
<feature type="non-terminal residue" evidence="1">
    <location>
        <position position="1"/>
    </location>
</feature>
<evidence type="ECO:0000313" key="2">
    <source>
        <dbReference type="Proteomes" id="UP000236291"/>
    </source>
</evidence>
<organism evidence="1 2">
    <name type="scientific">Trifolium pratense</name>
    <name type="common">Red clover</name>
    <dbReference type="NCBI Taxonomy" id="57577"/>
    <lineage>
        <taxon>Eukaryota</taxon>
        <taxon>Viridiplantae</taxon>
        <taxon>Streptophyta</taxon>
        <taxon>Embryophyta</taxon>
        <taxon>Tracheophyta</taxon>
        <taxon>Spermatophyta</taxon>
        <taxon>Magnoliopsida</taxon>
        <taxon>eudicotyledons</taxon>
        <taxon>Gunneridae</taxon>
        <taxon>Pentapetalae</taxon>
        <taxon>rosids</taxon>
        <taxon>fabids</taxon>
        <taxon>Fabales</taxon>
        <taxon>Fabaceae</taxon>
        <taxon>Papilionoideae</taxon>
        <taxon>50 kb inversion clade</taxon>
        <taxon>NPAAA clade</taxon>
        <taxon>Hologalegina</taxon>
        <taxon>IRL clade</taxon>
        <taxon>Trifolieae</taxon>
        <taxon>Trifolium</taxon>
    </lineage>
</organism>
<reference evidence="1 2" key="1">
    <citation type="journal article" date="2014" name="Am. J. Bot.">
        <title>Genome assembly and annotation for red clover (Trifolium pratense; Fabaceae).</title>
        <authorList>
            <person name="Istvanek J."/>
            <person name="Jaros M."/>
            <person name="Krenek A."/>
            <person name="Repkova J."/>
        </authorList>
    </citation>
    <scope>NUCLEOTIDE SEQUENCE [LARGE SCALE GENOMIC DNA]</scope>
    <source>
        <strain evidence="2">cv. Tatra</strain>
        <tissue evidence="1">Young leaves</tissue>
    </source>
</reference>
<dbReference type="AlphaFoldDB" id="A0A2K3KNM8"/>
<reference evidence="1 2" key="2">
    <citation type="journal article" date="2017" name="Front. Plant Sci.">
        <title>Gene Classification and Mining of Molecular Markers Useful in Red Clover (Trifolium pratense) Breeding.</title>
        <authorList>
            <person name="Istvanek J."/>
            <person name="Dluhosova J."/>
            <person name="Dluhos P."/>
            <person name="Patkova L."/>
            <person name="Nedelnik J."/>
            <person name="Repkova J."/>
        </authorList>
    </citation>
    <scope>NUCLEOTIDE SEQUENCE [LARGE SCALE GENOMIC DNA]</scope>
    <source>
        <strain evidence="2">cv. Tatra</strain>
        <tissue evidence="1">Young leaves</tissue>
    </source>
</reference>
<name>A0A2K3KNM8_TRIPR</name>
<dbReference type="EMBL" id="ASHM01218311">
    <property type="protein sequence ID" value="PNX67904.1"/>
    <property type="molecule type" value="Genomic_DNA"/>
</dbReference>
<evidence type="ECO:0000313" key="1">
    <source>
        <dbReference type="EMBL" id="PNX67904.1"/>
    </source>
</evidence>
<comment type="caution">
    <text evidence="1">The sequence shown here is derived from an EMBL/GenBank/DDBJ whole genome shotgun (WGS) entry which is preliminary data.</text>
</comment>
<proteinExistence type="predicted"/>
<sequence>RSTELTLGPGRLGGASGEGFVGVSEEGFGFFGSGALPMKLLLLDAASKHLLAASMSLCKVATCPL</sequence>
<dbReference type="Proteomes" id="UP000236291">
    <property type="component" value="Unassembled WGS sequence"/>
</dbReference>